<evidence type="ECO:0000256" key="1">
    <source>
        <dbReference type="SAM" id="Phobius"/>
    </source>
</evidence>
<dbReference type="EMBL" id="MN739459">
    <property type="protein sequence ID" value="QHT05781.1"/>
    <property type="molecule type" value="Genomic_DNA"/>
</dbReference>
<sequence>MIGYSPIDFDDPLPIQRDRQKEPERVKYKKIEPTVSDENTECNFVVMFFIVGVIALAAMDAIKR</sequence>
<feature type="transmembrane region" description="Helical" evidence="1">
    <location>
        <begin position="44"/>
        <end position="62"/>
    </location>
</feature>
<organism evidence="2">
    <name type="scientific">viral metagenome</name>
    <dbReference type="NCBI Taxonomy" id="1070528"/>
    <lineage>
        <taxon>unclassified sequences</taxon>
        <taxon>metagenomes</taxon>
        <taxon>organismal metagenomes</taxon>
    </lineage>
</organism>
<protein>
    <submittedName>
        <fullName evidence="2">Uncharacterized protein</fullName>
    </submittedName>
</protein>
<keyword evidence="1" id="KW-0472">Membrane</keyword>
<keyword evidence="1" id="KW-0812">Transmembrane</keyword>
<proteinExistence type="predicted"/>
<keyword evidence="1" id="KW-1133">Transmembrane helix</keyword>
<dbReference type="AlphaFoldDB" id="A0A6C0CMT4"/>
<evidence type="ECO:0000313" key="2">
    <source>
        <dbReference type="EMBL" id="QHT05781.1"/>
    </source>
</evidence>
<reference evidence="2" key="1">
    <citation type="journal article" date="2020" name="Nature">
        <title>Giant virus diversity and host interactions through global metagenomics.</title>
        <authorList>
            <person name="Schulz F."/>
            <person name="Roux S."/>
            <person name="Paez-Espino D."/>
            <person name="Jungbluth S."/>
            <person name="Walsh D.A."/>
            <person name="Denef V.J."/>
            <person name="McMahon K.D."/>
            <person name="Konstantinidis K.T."/>
            <person name="Eloe-Fadrosh E.A."/>
            <person name="Kyrpides N.C."/>
            <person name="Woyke T."/>
        </authorList>
    </citation>
    <scope>NUCLEOTIDE SEQUENCE</scope>
    <source>
        <strain evidence="2">GVMAG-M-3300021389-45</strain>
    </source>
</reference>
<name>A0A6C0CMT4_9ZZZZ</name>
<accession>A0A6C0CMT4</accession>